<feature type="domain" description="General secretion pathway GspH" evidence="12">
    <location>
        <begin position="41"/>
        <end position="118"/>
    </location>
</feature>
<evidence type="ECO:0000313" key="14">
    <source>
        <dbReference type="Proteomes" id="UP000005695"/>
    </source>
</evidence>
<dbReference type="OrthoDB" id="5397929at2"/>
<evidence type="ECO:0000313" key="13">
    <source>
        <dbReference type="EMBL" id="EAT14520.1"/>
    </source>
</evidence>
<comment type="subcellular location">
    <subcellularLocation>
        <location evidence="1">Cell inner membrane</location>
        <topology evidence="1">Single-pass membrane protein</topology>
    </subcellularLocation>
</comment>
<dbReference type="InterPro" id="IPR022346">
    <property type="entry name" value="T2SS_GspH"/>
</dbReference>
<dbReference type="Pfam" id="PF07963">
    <property type="entry name" value="N_methyl"/>
    <property type="match status" value="1"/>
</dbReference>
<accession>Q1JWA1</accession>
<evidence type="ECO:0000256" key="1">
    <source>
        <dbReference type="ARBA" id="ARBA00004377"/>
    </source>
</evidence>
<keyword evidence="5" id="KW-0997">Cell inner membrane</keyword>
<evidence type="ECO:0000256" key="2">
    <source>
        <dbReference type="ARBA" id="ARBA00021549"/>
    </source>
</evidence>
<proteinExistence type="inferred from homology"/>
<comment type="caution">
    <text evidence="13">The sequence shown here is derived from an EMBL/GenBank/DDBJ whole genome shotgun (WGS) entry which is preliminary data.</text>
</comment>
<dbReference type="SUPFAM" id="SSF54523">
    <property type="entry name" value="Pili subunits"/>
    <property type="match status" value="1"/>
</dbReference>
<dbReference type="GO" id="GO:0015628">
    <property type="term" value="P:protein secretion by the type II secretion system"/>
    <property type="evidence" value="ECO:0007669"/>
    <property type="project" value="InterPro"/>
</dbReference>
<reference evidence="13" key="2">
    <citation type="submission" date="2006-05" db="EMBL/GenBank/DDBJ databases">
        <title>Sequencing of the draft genome and assembly of Desulfuromonas acetoxidans DSM 684.</title>
        <authorList>
            <consortium name="US DOE Joint Genome Institute (JGI-PGF)"/>
            <person name="Copeland A."/>
            <person name="Lucas S."/>
            <person name="Lapidus A."/>
            <person name="Barry K."/>
            <person name="Detter J.C."/>
            <person name="Glavina del Rio T."/>
            <person name="Hammon N."/>
            <person name="Israni S."/>
            <person name="Dalin E."/>
            <person name="Tice H."/>
            <person name="Bruce D."/>
            <person name="Pitluck S."/>
            <person name="Richardson P."/>
        </authorList>
    </citation>
    <scope>NUCLEOTIDE SEQUENCE [LARGE SCALE GENOMIC DNA]</scope>
    <source>
        <strain evidence="13">DSM 684</strain>
    </source>
</reference>
<evidence type="ECO:0000256" key="7">
    <source>
        <dbReference type="ARBA" id="ARBA00022989"/>
    </source>
</evidence>
<evidence type="ECO:0000256" key="4">
    <source>
        <dbReference type="ARBA" id="ARBA00022481"/>
    </source>
</evidence>
<sequence length="143" mass="15830">MNQRGFTLTELVVTISIMAILFAIALPATQDWRERAANKEAARQMLTWLRHARSEAVTDSQIKQVTLNLTAKTYTDYNGTALDLPADVVEARSLTTAAWQGTGSFTITFFPKGSCSDTLFIRIENDDNLVIRLDSTATGLARM</sequence>
<evidence type="ECO:0000256" key="11">
    <source>
        <dbReference type="SAM" id="Phobius"/>
    </source>
</evidence>
<feature type="transmembrane region" description="Helical" evidence="11">
    <location>
        <begin position="6"/>
        <end position="26"/>
    </location>
</feature>
<keyword evidence="3" id="KW-1003">Cell membrane</keyword>
<dbReference type="NCBIfam" id="TIGR02532">
    <property type="entry name" value="IV_pilin_GFxxxE"/>
    <property type="match status" value="1"/>
</dbReference>
<evidence type="ECO:0000256" key="5">
    <source>
        <dbReference type="ARBA" id="ARBA00022519"/>
    </source>
</evidence>
<dbReference type="GO" id="GO:0015627">
    <property type="term" value="C:type II protein secretion system complex"/>
    <property type="evidence" value="ECO:0007669"/>
    <property type="project" value="InterPro"/>
</dbReference>
<dbReference type="InterPro" id="IPR045584">
    <property type="entry name" value="Pilin-like"/>
</dbReference>
<evidence type="ECO:0000256" key="10">
    <source>
        <dbReference type="ARBA" id="ARBA00030775"/>
    </source>
</evidence>
<evidence type="ECO:0000256" key="9">
    <source>
        <dbReference type="ARBA" id="ARBA00025772"/>
    </source>
</evidence>
<evidence type="ECO:0000256" key="6">
    <source>
        <dbReference type="ARBA" id="ARBA00022692"/>
    </source>
</evidence>
<comment type="similarity">
    <text evidence="9">Belongs to the GSP H family.</text>
</comment>
<dbReference type="Proteomes" id="UP000005695">
    <property type="component" value="Unassembled WGS sequence"/>
</dbReference>
<gene>
    <name evidence="13" type="ORF">Dace_0381</name>
</gene>
<evidence type="ECO:0000256" key="8">
    <source>
        <dbReference type="ARBA" id="ARBA00023136"/>
    </source>
</evidence>
<name>Q1JWA1_DESA6</name>
<keyword evidence="4" id="KW-0488">Methylation</keyword>
<dbReference type="InterPro" id="IPR012902">
    <property type="entry name" value="N_methyl_site"/>
</dbReference>
<keyword evidence="14" id="KW-1185">Reference proteome</keyword>
<dbReference type="Gene3D" id="3.30.700.10">
    <property type="entry name" value="Glycoprotein, Type 4 Pilin"/>
    <property type="match status" value="1"/>
</dbReference>
<evidence type="ECO:0000259" key="12">
    <source>
        <dbReference type="Pfam" id="PF12019"/>
    </source>
</evidence>
<keyword evidence="8 11" id="KW-0472">Membrane</keyword>
<keyword evidence="6 11" id="KW-0812">Transmembrane</keyword>
<dbReference type="GO" id="GO:0005886">
    <property type="term" value="C:plasma membrane"/>
    <property type="evidence" value="ECO:0007669"/>
    <property type="project" value="UniProtKB-SubCell"/>
</dbReference>
<dbReference type="Pfam" id="PF12019">
    <property type="entry name" value="GspH"/>
    <property type="match status" value="1"/>
</dbReference>
<dbReference type="EMBL" id="AAEW02000023">
    <property type="protein sequence ID" value="EAT14520.1"/>
    <property type="molecule type" value="Genomic_DNA"/>
</dbReference>
<dbReference type="RefSeq" id="WP_006002580.1">
    <property type="nucleotide sequence ID" value="NZ_AAEW02000023.1"/>
</dbReference>
<protein>
    <recommendedName>
        <fullName evidence="2">Type II secretion system protein H</fullName>
    </recommendedName>
    <alternativeName>
        <fullName evidence="10">General secretion pathway protein H</fullName>
    </alternativeName>
</protein>
<reference evidence="13" key="1">
    <citation type="submission" date="2006-05" db="EMBL/GenBank/DDBJ databases">
        <title>Annotation of the draft genome assembly of Desulfuromonas acetoxidans DSM 684.</title>
        <authorList>
            <consortium name="US DOE Joint Genome Institute (JGI-ORNL)"/>
            <person name="Larimer F."/>
            <person name="Land M."/>
            <person name="Hauser L."/>
        </authorList>
    </citation>
    <scope>NUCLEOTIDE SEQUENCE [LARGE SCALE GENOMIC DNA]</scope>
    <source>
        <strain evidence="13">DSM 684</strain>
    </source>
</reference>
<keyword evidence="7 11" id="KW-1133">Transmembrane helix</keyword>
<organism evidence="13 14">
    <name type="scientific">Desulfuromonas acetoxidans (strain DSM 684 / 11070)</name>
    <dbReference type="NCBI Taxonomy" id="281689"/>
    <lineage>
        <taxon>Bacteria</taxon>
        <taxon>Pseudomonadati</taxon>
        <taxon>Thermodesulfobacteriota</taxon>
        <taxon>Desulfuromonadia</taxon>
        <taxon>Desulfuromonadales</taxon>
        <taxon>Desulfuromonadaceae</taxon>
        <taxon>Desulfuromonas</taxon>
    </lineage>
</organism>
<evidence type="ECO:0000256" key="3">
    <source>
        <dbReference type="ARBA" id="ARBA00022475"/>
    </source>
</evidence>
<dbReference type="AlphaFoldDB" id="Q1JWA1"/>